<dbReference type="OrthoDB" id="4425504at2"/>
<keyword evidence="2" id="KW-1277">Toxin-antitoxin system</keyword>
<keyword evidence="3" id="KW-0540">Nuclease</keyword>
<keyword evidence="4" id="KW-0255">Endonuclease</keyword>
<reference evidence="9 10" key="1">
    <citation type="journal article" date="2019" name="Emerg. Microbes Infect.">
        <title>Comprehensive subspecies identification of 175 nontuberculous mycobacteria species based on 7547 genomic profiles.</title>
        <authorList>
            <person name="Matsumoto Y."/>
            <person name="Kinjo T."/>
            <person name="Motooka D."/>
            <person name="Nabeya D."/>
            <person name="Jung N."/>
            <person name="Uechi K."/>
            <person name="Horii T."/>
            <person name="Iida T."/>
            <person name="Fujita J."/>
            <person name="Nakamura S."/>
        </authorList>
    </citation>
    <scope>NUCLEOTIDE SEQUENCE [LARGE SCALE GENOMIC DNA]</scope>
    <source>
        <strain evidence="9 10">JCM 15657</strain>
    </source>
</reference>
<name>A0A1X1XIJ6_9MYCO</name>
<gene>
    <name evidence="9" type="ORF">MLAC_25960</name>
</gene>
<dbReference type="GO" id="GO:0004519">
    <property type="term" value="F:endonuclease activity"/>
    <property type="evidence" value="ECO:0007669"/>
    <property type="project" value="UniProtKB-KW"/>
</dbReference>
<evidence type="ECO:0000256" key="7">
    <source>
        <dbReference type="ARBA" id="ARBA00023016"/>
    </source>
</evidence>
<dbReference type="Proteomes" id="UP000466396">
    <property type="component" value="Chromosome"/>
</dbReference>
<evidence type="ECO:0000256" key="3">
    <source>
        <dbReference type="ARBA" id="ARBA00022722"/>
    </source>
</evidence>
<evidence type="ECO:0000313" key="9">
    <source>
        <dbReference type="EMBL" id="BBX97302.1"/>
    </source>
</evidence>
<evidence type="ECO:0000256" key="5">
    <source>
        <dbReference type="ARBA" id="ARBA00022801"/>
    </source>
</evidence>
<dbReference type="EMBL" id="AP022581">
    <property type="protein sequence ID" value="BBX97302.1"/>
    <property type="molecule type" value="Genomic_DNA"/>
</dbReference>
<dbReference type="InterPro" id="IPR012933">
    <property type="entry name" value="HicA_mRNA_interferase"/>
</dbReference>
<feature type="region of interest" description="Disordered" evidence="8">
    <location>
        <begin position="1"/>
        <end position="31"/>
    </location>
</feature>
<dbReference type="SUPFAM" id="SSF54786">
    <property type="entry name" value="YcfA/nrd intein domain"/>
    <property type="match status" value="1"/>
</dbReference>
<keyword evidence="6" id="KW-0694">RNA-binding</keyword>
<dbReference type="Gene3D" id="3.30.920.30">
    <property type="entry name" value="Hypothetical protein"/>
    <property type="match status" value="1"/>
</dbReference>
<dbReference type="RefSeq" id="WP_085163228.1">
    <property type="nucleotide sequence ID" value="NZ_AP022581.1"/>
</dbReference>
<organism evidence="9 10">
    <name type="scientific">Mycobacterium lacus</name>
    <dbReference type="NCBI Taxonomy" id="169765"/>
    <lineage>
        <taxon>Bacteria</taxon>
        <taxon>Bacillati</taxon>
        <taxon>Actinomycetota</taxon>
        <taxon>Actinomycetes</taxon>
        <taxon>Mycobacteriales</taxon>
        <taxon>Mycobacteriaceae</taxon>
        <taxon>Mycobacterium</taxon>
    </lineage>
</organism>
<proteinExistence type="inferred from homology"/>
<evidence type="ECO:0000256" key="6">
    <source>
        <dbReference type="ARBA" id="ARBA00022884"/>
    </source>
</evidence>
<dbReference type="Pfam" id="PF07927">
    <property type="entry name" value="HicA_toxin"/>
    <property type="match status" value="1"/>
</dbReference>
<keyword evidence="7" id="KW-0346">Stress response</keyword>
<evidence type="ECO:0000256" key="4">
    <source>
        <dbReference type="ARBA" id="ARBA00022759"/>
    </source>
</evidence>
<evidence type="ECO:0000256" key="2">
    <source>
        <dbReference type="ARBA" id="ARBA00022649"/>
    </source>
</evidence>
<comment type="similarity">
    <text evidence="1">Belongs to the HicA mRNA interferase family.</text>
</comment>
<evidence type="ECO:0000256" key="1">
    <source>
        <dbReference type="ARBA" id="ARBA00006620"/>
    </source>
</evidence>
<dbReference type="KEGG" id="mlj:MLAC_25960"/>
<accession>A0A1X1XIJ6</accession>
<evidence type="ECO:0000256" key="8">
    <source>
        <dbReference type="SAM" id="MobiDB-lite"/>
    </source>
</evidence>
<protein>
    <submittedName>
        <fullName evidence="9">Uncharacterized protein</fullName>
    </submittedName>
</protein>
<dbReference type="GO" id="GO:0003729">
    <property type="term" value="F:mRNA binding"/>
    <property type="evidence" value="ECO:0007669"/>
    <property type="project" value="InterPro"/>
</dbReference>
<dbReference type="InterPro" id="IPR038570">
    <property type="entry name" value="HicA_sf"/>
</dbReference>
<keyword evidence="5" id="KW-0378">Hydrolase</keyword>
<keyword evidence="10" id="KW-1185">Reference proteome</keyword>
<dbReference type="AlphaFoldDB" id="A0A1X1XIJ6"/>
<dbReference type="GO" id="GO:0016787">
    <property type="term" value="F:hydrolase activity"/>
    <property type="evidence" value="ECO:0007669"/>
    <property type="project" value="UniProtKB-KW"/>
</dbReference>
<sequence>MEEPTRSVTKRLKDAGFTRTSTNGRHATRTHPSGVWVAVPHSHHTISPGVVRKINKAIDDSKGSDARVQG</sequence>
<evidence type="ECO:0000313" key="10">
    <source>
        <dbReference type="Proteomes" id="UP000466396"/>
    </source>
</evidence>